<keyword evidence="1" id="KW-1133">Transmembrane helix</keyword>
<proteinExistence type="predicted"/>
<keyword evidence="1" id="KW-0472">Membrane</keyword>
<gene>
    <name evidence="2" type="ORF">HK099_002467</name>
</gene>
<dbReference type="EMBL" id="JADGJW010000181">
    <property type="protein sequence ID" value="KAJ3222317.1"/>
    <property type="molecule type" value="Genomic_DNA"/>
</dbReference>
<reference evidence="2" key="1">
    <citation type="submission" date="2020-05" db="EMBL/GenBank/DDBJ databases">
        <title>Phylogenomic resolution of chytrid fungi.</title>
        <authorList>
            <person name="Stajich J.E."/>
            <person name="Amses K."/>
            <person name="Simmons R."/>
            <person name="Seto K."/>
            <person name="Myers J."/>
            <person name="Bonds A."/>
            <person name="Quandt C.A."/>
            <person name="Barry K."/>
            <person name="Liu P."/>
            <person name="Grigoriev I."/>
            <person name="Longcore J.E."/>
            <person name="James T.Y."/>
        </authorList>
    </citation>
    <scope>NUCLEOTIDE SEQUENCE</scope>
    <source>
        <strain evidence="2">JEL0476</strain>
    </source>
</reference>
<comment type="caution">
    <text evidence="2">The sequence shown here is derived from an EMBL/GenBank/DDBJ whole genome shotgun (WGS) entry which is preliminary data.</text>
</comment>
<evidence type="ECO:0000313" key="2">
    <source>
        <dbReference type="EMBL" id="KAJ3222317.1"/>
    </source>
</evidence>
<protein>
    <recommendedName>
        <fullName evidence="4">Dolichol-phosphate mannosyltransferase subunit 3</fullName>
    </recommendedName>
</protein>
<sequence length="89" mass="10391">EKKVESIKTPFKSNLWIAMVLLSLIPFLVMTYSFDDESEKIGESLLLYCLIFGIPFLACLMTGYFSRSFEEMNETLKELEREKFKYKGA</sequence>
<dbReference type="AlphaFoldDB" id="A0AAD5U2M8"/>
<keyword evidence="1" id="KW-0812">Transmembrane</keyword>
<evidence type="ECO:0000313" key="3">
    <source>
        <dbReference type="Proteomes" id="UP001211065"/>
    </source>
</evidence>
<feature type="transmembrane region" description="Helical" evidence="1">
    <location>
        <begin position="15"/>
        <end position="33"/>
    </location>
</feature>
<evidence type="ECO:0000256" key="1">
    <source>
        <dbReference type="SAM" id="Phobius"/>
    </source>
</evidence>
<name>A0AAD5U2M8_9FUNG</name>
<evidence type="ECO:0008006" key="4">
    <source>
        <dbReference type="Google" id="ProtNLM"/>
    </source>
</evidence>
<feature type="non-terminal residue" evidence="2">
    <location>
        <position position="89"/>
    </location>
</feature>
<feature type="transmembrane region" description="Helical" evidence="1">
    <location>
        <begin position="45"/>
        <end position="65"/>
    </location>
</feature>
<dbReference type="Proteomes" id="UP001211065">
    <property type="component" value="Unassembled WGS sequence"/>
</dbReference>
<organism evidence="2 3">
    <name type="scientific">Clydaea vesicula</name>
    <dbReference type="NCBI Taxonomy" id="447962"/>
    <lineage>
        <taxon>Eukaryota</taxon>
        <taxon>Fungi</taxon>
        <taxon>Fungi incertae sedis</taxon>
        <taxon>Chytridiomycota</taxon>
        <taxon>Chytridiomycota incertae sedis</taxon>
        <taxon>Chytridiomycetes</taxon>
        <taxon>Lobulomycetales</taxon>
        <taxon>Lobulomycetaceae</taxon>
        <taxon>Clydaea</taxon>
    </lineage>
</organism>
<accession>A0AAD5U2M8</accession>
<keyword evidence="3" id="KW-1185">Reference proteome</keyword>